<accession>A0ABR7ISM7</accession>
<feature type="transmembrane region" description="Helical" evidence="8">
    <location>
        <begin position="187"/>
        <end position="210"/>
    </location>
</feature>
<feature type="transmembrane region" description="Helical" evidence="8">
    <location>
        <begin position="222"/>
        <end position="241"/>
    </location>
</feature>
<gene>
    <name evidence="9" type="ORF">H8Z77_08345</name>
</gene>
<keyword evidence="6 8" id="KW-1133">Transmembrane helix</keyword>
<keyword evidence="4" id="KW-1003">Cell membrane</keyword>
<evidence type="ECO:0000256" key="7">
    <source>
        <dbReference type="ARBA" id="ARBA00023136"/>
    </source>
</evidence>
<evidence type="ECO:0000256" key="4">
    <source>
        <dbReference type="ARBA" id="ARBA00022475"/>
    </source>
</evidence>
<comment type="caution">
    <text evidence="9">The sequence shown here is derived from an EMBL/GenBank/DDBJ whole genome shotgun (WGS) entry which is preliminary data.</text>
</comment>
<evidence type="ECO:0000313" key="9">
    <source>
        <dbReference type="EMBL" id="MBC5788024.1"/>
    </source>
</evidence>
<reference evidence="9 10" key="1">
    <citation type="submission" date="2020-08" db="EMBL/GenBank/DDBJ databases">
        <title>Genome public.</title>
        <authorList>
            <person name="Liu C."/>
            <person name="Sun Q."/>
        </authorList>
    </citation>
    <scope>NUCLEOTIDE SEQUENCE [LARGE SCALE GENOMIC DNA]</scope>
    <source>
        <strain evidence="9 10">NSJ-27</strain>
    </source>
</reference>
<dbReference type="PANTHER" id="PTHR36838:SF3">
    <property type="entry name" value="TRANSPORTER AUXIN EFFLUX CARRIER EC FAMILY"/>
    <property type="match status" value="1"/>
</dbReference>
<feature type="transmembrane region" description="Helical" evidence="8">
    <location>
        <begin position="161"/>
        <end position="181"/>
    </location>
</feature>
<evidence type="ECO:0000256" key="8">
    <source>
        <dbReference type="SAM" id="Phobius"/>
    </source>
</evidence>
<feature type="transmembrane region" description="Helical" evidence="8">
    <location>
        <begin position="282"/>
        <end position="304"/>
    </location>
</feature>
<sequence>MGTVLLKAFGLVFIIALAYFLKKVGFFKAEDANLTSKIMFNLTLPAAVITSFAHYQNDHSLFLLCFVGFGCGGVLLIVGWIISRRKSDEERIFYMLNLPGYNIGCFTMPFVQSFIGQFGVVATCMFDMGNSIICTGGSYAATCAVINNGEKTTVKSILKKLFSSIPFDVYLLLMVTALLGFSIPDGIVQVTSTIGSANSLMAMLTIGLMFELKPNRQHAKKVVLSLLIRYGFAVVTALIFYHCLPFSLEVRQVLVIISFAPIPALAPVFTAKCGGDTEIAGLVNSISILISIVAITALVSVMGLQ</sequence>
<organism evidence="9 10">
    <name type="scientific">Clostridium facile</name>
    <dbReference type="NCBI Taxonomy" id="2763035"/>
    <lineage>
        <taxon>Bacteria</taxon>
        <taxon>Bacillati</taxon>
        <taxon>Bacillota</taxon>
        <taxon>Clostridia</taxon>
        <taxon>Eubacteriales</taxon>
        <taxon>Clostridiaceae</taxon>
        <taxon>Clostridium</taxon>
    </lineage>
</organism>
<evidence type="ECO:0000256" key="2">
    <source>
        <dbReference type="ARBA" id="ARBA00010145"/>
    </source>
</evidence>
<proteinExistence type="inferred from homology"/>
<comment type="subcellular location">
    <subcellularLocation>
        <location evidence="1">Cell membrane</location>
        <topology evidence="1">Multi-pass membrane protein</topology>
    </subcellularLocation>
</comment>
<feature type="transmembrane region" description="Helical" evidence="8">
    <location>
        <begin position="6"/>
        <end position="26"/>
    </location>
</feature>
<comment type="similarity">
    <text evidence="2">Belongs to the auxin efflux carrier (TC 2.A.69) family.</text>
</comment>
<feature type="transmembrane region" description="Helical" evidence="8">
    <location>
        <begin position="38"/>
        <end position="55"/>
    </location>
</feature>
<name>A0ABR7ISM7_9CLOT</name>
<feature type="transmembrane region" description="Helical" evidence="8">
    <location>
        <begin position="253"/>
        <end position="270"/>
    </location>
</feature>
<keyword evidence="7 8" id="KW-0472">Membrane</keyword>
<keyword evidence="3" id="KW-0813">Transport</keyword>
<keyword evidence="10" id="KW-1185">Reference proteome</keyword>
<evidence type="ECO:0000256" key="1">
    <source>
        <dbReference type="ARBA" id="ARBA00004651"/>
    </source>
</evidence>
<feature type="transmembrane region" description="Helical" evidence="8">
    <location>
        <begin position="61"/>
        <end position="82"/>
    </location>
</feature>
<dbReference type="RefSeq" id="WP_186996721.1">
    <property type="nucleotide sequence ID" value="NZ_JACOQK010000001.1"/>
</dbReference>
<evidence type="ECO:0000313" key="10">
    <source>
        <dbReference type="Proteomes" id="UP000649151"/>
    </source>
</evidence>
<dbReference type="Proteomes" id="UP000649151">
    <property type="component" value="Unassembled WGS sequence"/>
</dbReference>
<protein>
    <submittedName>
        <fullName evidence="9">AEC family transporter</fullName>
    </submittedName>
</protein>
<keyword evidence="5 8" id="KW-0812">Transmembrane</keyword>
<evidence type="ECO:0000256" key="5">
    <source>
        <dbReference type="ARBA" id="ARBA00022692"/>
    </source>
</evidence>
<dbReference type="InterPro" id="IPR004776">
    <property type="entry name" value="Mem_transp_PIN-like"/>
</dbReference>
<dbReference type="EMBL" id="JACOQK010000001">
    <property type="protein sequence ID" value="MBC5788024.1"/>
    <property type="molecule type" value="Genomic_DNA"/>
</dbReference>
<evidence type="ECO:0000256" key="6">
    <source>
        <dbReference type="ARBA" id="ARBA00022989"/>
    </source>
</evidence>
<dbReference type="Gene3D" id="1.20.1530.20">
    <property type="match status" value="1"/>
</dbReference>
<evidence type="ECO:0000256" key="3">
    <source>
        <dbReference type="ARBA" id="ARBA00022448"/>
    </source>
</evidence>
<dbReference type="InterPro" id="IPR038770">
    <property type="entry name" value="Na+/solute_symporter_sf"/>
</dbReference>
<dbReference type="PANTHER" id="PTHR36838">
    <property type="entry name" value="AUXIN EFFLUX CARRIER FAMILY PROTEIN"/>
    <property type="match status" value="1"/>
</dbReference>
<dbReference type="Pfam" id="PF03547">
    <property type="entry name" value="Mem_trans"/>
    <property type="match status" value="1"/>
</dbReference>